<accession>A0AAE7CAS7</accession>
<gene>
    <name evidence="1" type="ORF">GW570_01480</name>
</gene>
<evidence type="ECO:0000313" key="2">
    <source>
        <dbReference type="Proteomes" id="UP000503164"/>
    </source>
</evidence>
<proteinExistence type="predicted"/>
<dbReference type="AlphaFoldDB" id="A0AAE7CAS7"/>
<sequence>MAGIAFAAWVAFLASSKTPPSGSQSGFLVLVSGLFQLASAYLFARGAPNAESLRMQMQGHKRLADDLIVARELAETAVDDGAALVAKKVVGELSWRLSQASRDHEDLAANWYLLYRRMATTPEDGTENEQ</sequence>
<name>A0AAE7CAS7_9MICO</name>
<reference evidence="1 2" key="1">
    <citation type="journal article" date="2020" name="Mol. Plant Pathol.">
        <title>Plasmid composition and the chpG gene determine the virulence level of Clavibacter capsici natural isolates in pepper.</title>
        <authorList>
            <person name="Hwang I.S."/>
            <person name="Lee H.M."/>
            <person name="Oh E.J."/>
            <person name="Lee S."/>
            <person name="Heu S."/>
            <person name="Oh C.S."/>
        </authorList>
    </citation>
    <scope>NUCLEOTIDE SEQUENCE [LARGE SCALE GENOMIC DNA]</scope>
    <source>
        <strain evidence="1 2">1101</strain>
    </source>
</reference>
<evidence type="ECO:0000313" key="1">
    <source>
        <dbReference type="EMBL" id="QIS43858.1"/>
    </source>
</evidence>
<protein>
    <submittedName>
        <fullName evidence="1">Uncharacterized protein</fullName>
    </submittedName>
</protein>
<dbReference type="Proteomes" id="UP000503164">
    <property type="component" value="Chromosome"/>
</dbReference>
<dbReference type="RefSeq" id="WP_157883497.1">
    <property type="nucleotide sequence ID" value="NZ_CP012573.1"/>
</dbReference>
<organism evidence="1 2">
    <name type="scientific">Clavibacter capsici</name>
    <dbReference type="NCBI Taxonomy" id="1874630"/>
    <lineage>
        <taxon>Bacteria</taxon>
        <taxon>Bacillati</taxon>
        <taxon>Actinomycetota</taxon>
        <taxon>Actinomycetes</taxon>
        <taxon>Micrococcales</taxon>
        <taxon>Microbacteriaceae</taxon>
        <taxon>Clavibacter</taxon>
    </lineage>
</organism>
<keyword evidence="2" id="KW-1185">Reference proteome</keyword>
<dbReference type="EMBL" id="CP048049">
    <property type="protein sequence ID" value="QIS43858.1"/>
    <property type="molecule type" value="Genomic_DNA"/>
</dbReference>